<dbReference type="Proteomes" id="UP000091820">
    <property type="component" value="Unassembled WGS sequence"/>
</dbReference>
<keyword evidence="2" id="KW-1185">Reference proteome</keyword>
<name>A0A1A9X1Y3_9MUSC</name>
<organism evidence="1 2">
    <name type="scientific">Glossina brevipalpis</name>
    <dbReference type="NCBI Taxonomy" id="37001"/>
    <lineage>
        <taxon>Eukaryota</taxon>
        <taxon>Metazoa</taxon>
        <taxon>Ecdysozoa</taxon>
        <taxon>Arthropoda</taxon>
        <taxon>Hexapoda</taxon>
        <taxon>Insecta</taxon>
        <taxon>Pterygota</taxon>
        <taxon>Neoptera</taxon>
        <taxon>Endopterygota</taxon>
        <taxon>Diptera</taxon>
        <taxon>Brachycera</taxon>
        <taxon>Muscomorpha</taxon>
        <taxon>Hippoboscoidea</taxon>
        <taxon>Glossinidae</taxon>
        <taxon>Glossina</taxon>
    </lineage>
</organism>
<reference evidence="1" key="2">
    <citation type="submission" date="2020-05" db="UniProtKB">
        <authorList>
            <consortium name="EnsemblMetazoa"/>
        </authorList>
    </citation>
    <scope>IDENTIFICATION</scope>
    <source>
        <strain evidence="1">IAEA</strain>
    </source>
</reference>
<proteinExistence type="predicted"/>
<accession>A0A1A9X1Y3</accession>
<dbReference type="VEuPathDB" id="VectorBase:GBRI041246"/>
<evidence type="ECO:0000313" key="1">
    <source>
        <dbReference type="EnsemblMetazoa" id="GBRI041246-PA"/>
    </source>
</evidence>
<dbReference type="EnsemblMetazoa" id="GBRI041246-RA">
    <property type="protein sequence ID" value="GBRI041246-PA"/>
    <property type="gene ID" value="GBRI041246"/>
</dbReference>
<protein>
    <submittedName>
        <fullName evidence="1">Uncharacterized protein</fullName>
    </submittedName>
</protein>
<sequence length="67" mass="8093">MSPVWSSTMLLMTIKVNTSAVLQITLMVRNVWPYRNQCRCKLWVLHKYYVYIIRCIQYLRNVVMPLL</sequence>
<reference evidence="2" key="1">
    <citation type="submission" date="2014-03" db="EMBL/GenBank/DDBJ databases">
        <authorList>
            <person name="Aksoy S."/>
            <person name="Warren W."/>
            <person name="Wilson R.K."/>
        </authorList>
    </citation>
    <scope>NUCLEOTIDE SEQUENCE [LARGE SCALE GENOMIC DNA]</scope>
    <source>
        <strain evidence="2">IAEA</strain>
    </source>
</reference>
<evidence type="ECO:0000313" key="2">
    <source>
        <dbReference type="Proteomes" id="UP000091820"/>
    </source>
</evidence>
<dbReference type="AlphaFoldDB" id="A0A1A9X1Y3"/>